<dbReference type="EMBL" id="GBXM01038477">
    <property type="protein sequence ID" value="JAH70100.1"/>
    <property type="molecule type" value="Transcribed_RNA"/>
</dbReference>
<dbReference type="AlphaFoldDB" id="A0A0E9UY21"/>
<protein>
    <submittedName>
        <fullName evidence="1">Uncharacterized protein</fullName>
    </submittedName>
</protein>
<reference evidence="1" key="2">
    <citation type="journal article" date="2015" name="Fish Shellfish Immunol.">
        <title>Early steps in the European eel (Anguilla anguilla)-Vibrio vulnificus interaction in the gills: Role of the RtxA13 toxin.</title>
        <authorList>
            <person name="Callol A."/>
            <person name="Pajuelo D."/>
            <person name="Ebbesson L."/>
            <person name="Teles M."/>
            <person name="MacKenzie S."/>
            <person name="Amaro C."/>
        </authorList>
    </citation>
    <scope>NUCLEOTIDE SEQUENCE</scope>
</reference>
<reference evidence="1" key="1">
    <citation type="submission" date="2014-11" db="EMBL/GenBank/DDBJ databases">
        <authorList>
            <person name="Amaro Gonzalez C."/>
        </authorList>
    </citation>
    <scope>NUCLEOTIDE SEQUENCE</scope>
</reference>
<name>A0A0E9UY21_ANGAN</name>
<proteinExistence type="predicted"/>
<accession>A0A0E9UY21</accession>
<sequence length="24" mass="2951">MCPKLKLNSTHHLFIYFFKWLILG</sequence>
<evidence type="ECO:0000313" key="1">
    <source>
        <dbReference type="EMBL" id="JAH70100.1"/>
    </source>
</evidence>
<organism evidence="1">
    <name type="scientific">Anguilla anguilla</name>
    <name type="common">European freshwater eel</name>
    <name type="synonym">Muraena anguilla</name>
    <dbReference type="NCBI Taxonomy" id="7936"/>
    <lineage>
        <taxon>Eukaryota</taxon>
        <taxon>Metazoa</taxon>
        <taxon>Chordata</taxon>
        <taxon>Craniata</taxon>
        <taxon>Vertebrata</taxon>
        <taxon>Euteleostomi</taxon>
        <taxon>Actinopterygii</taxon>
        <taxon>Neopterygii</taxon>
        <taxon>Teleostei</taxon>
        <taxon>Anguilliformes</taxon>
        <taxon>Anguillidae</taxon>
        <taxon>Anguilla</taxon>
    </lineage>
</organism>